<feature type="chain" id="PRO_5040380360" evidence="2">
    <location>
        <begin position="27"/>
        <end position="400"/>
    </location>
</feature>
<dbReference type="EMBL" id="SWKU01000003">
    <property type="protein sequence ID" value="KAF3008908.1"/>
    <property type="molecule type" value="Genomic_DNA"/>
</dbReference>
<accession>A0A9P4TLS8</accession>
<keyword evidence="2" id="KW-0732">Signal</keyword>
<organism evidence="3 4">
    <name type="scientific">Curvularia kusanoi</name>
    <name type="common">Cochliobolus kusanoi</name>
    <dbReference type="NCBI Taxonomy" id="90978"/>
    <lineage>
        <taxon>Eukaryota</taxon>
        <taxon>Fungi</taxon>
        <taxon>Dikarya</taxon>
        <taxon>Ascomycota</taxon>
        <taxon>Pezizomycotina</taxon>
        <taxon>Dothideomycetes</taxon>
        <taxon>Pleosporomycetidae</taxon>
        <taxon>Pleosporales</taxon>
        <taxon>Pleosporineae</taxon>
        <taxon>Pleosporaceae</taxon>
        <taxon>Curvularia</taxon>
    </lineage>
</organism>
<feature type="region of interest" description="Disordered" evidence="1">
    <location>
        <begin position="294"/>
        <end position="314"/>
    </location>
</feature>
<proteinExistence type="predicted"/>
<dbReference type="AlphaFoldDB" id="A0A9P4TLS8"/>
<evidence type="ECO:0000313" key="3">
    <source>
        <dbReference type="EMBL" id="KAF3008908.1"/>
    </source>
</evidence>
<dbReference type="OrthoDB" id="428177at2759"/>
<keyword evidence="4" id="KW-1185">Reference proteome</keyword>
<reference evidence="3" key="1">
    <citation type="submission" date="2019-04" db="EMBL/GenBank/DDBJ databases">
        <title>Sequencing of skin fungus with MAO and IRED activity.</title>
        <authorList>
            <person name="Marsaioli A.J."/>
            <person name="Bonatto J.M.C."/>
            <person name="Reis Junior O."/>
        </authorList>
    </citation>
    <scope>NUCLEOTIDE SEQUENCE</scope>
    <source>
        <strain evidence="3">30M1</strain>
    </source>
</reference>
<evidence type="ECO:0000256" key="1">
    <source>
        <dbReference type="SAM" id="MobiDB-lite"/>
    </source>
</evidence>
<dbReference type="Proteomes" id="UP000801428">
    <property type="component" value="Unassembled WGS sequence"/>
</dbReference>
<name>A0A9P4TLS8_CURKU</name>
<protein>
    <submittedName>
        <fullName evidence="3">Uncharacterized protein</fullName>
    </submittedName>
</protein>
<feature type="compositionally biased region" description="Polar residues" evidence="1">
    <location>
        <begin position="294"/>
        <end position="309"/>
    </location>
</feature>
<evidence type="ECO:0000256" key="2">
    <source>
        <dbReference type="SAM" id="SignalP"/>
    </source>
</evidence>
<dbReference type="InterPro" id="IPR017853">
    <property type="entry name" value="GH"/>
</dbReference>
<evidence type="ECO:0000313" key="4">
    <source>
        <dbReference type="Proteomes" id="UP000801428"/>
    </source>
</evidence>
<sequence length="400" mass="44014">MHFTSLSTLLSTLSLSSLLTVPLATAQLITSDTHSFGGVNYPLLQYLDPPYRDEAIRAIVKSKARVIRLFIRPDTHHSDPEPQIGEFDKSLLDQLDDALAAIHRISNGTVKVILAPHDARALRGTEGVPCDAYCEKIGGAFLDFYSSEEIRKLYKTRLDVFFKHYPSKNFRGRSWSTLSEVILGVDVQHAPFTPIFPIPAGESWLCDMATHLSSSLALKKSNIAVISGGVSGHMSSPDDIRNMPDSVWGFEEWEYVDAEGGVERKREDIYDQGMALNLRGVPWLYSHLSPRPADNTSRINPLPASQPSNASLTTSTSADASAFSALAHLLRRAHTARSTFDWTRFLPAPAVPLAPLSLKEIPLNPGVMHDAHTASRPPVPQQRLCRAAGWTTRPDGGAMR</sequence>
<comment type="caution">
    <text evidence="3">The sequence shown here is derived from an EMBL/GenBank/DDBJ whole genome shotgun (WGS) entry which is preliminary data.</text>
</comment>
<gene>
    <name evidence="3" type="ORF">E8E13_011229</name>
</gene>
<dbReference type="Gene3D" id="3.20.20.80">
    <property type="entry name" value="Glycosidases"/>
    <property type="match status" value="1"/>
</dbReference>
<dbReference type="SUPFAM" id="SSF51445">
    <property type="entry name" value="(Trans)glycosidases"/>
    <property type="match status" value="1"/>
</dbReference>
<feature type="signal peptide" evidence="2">
    <location>
        <begin position="1"/>
        <end position="26"/>
    </location>
</feature>